<dbReference type="Proteomes" id="UP000276133">
    <property type="component" value="Unassembled WGS sequence"/>
</dbReference>
<organism evidence="1 2">
    <name type="scientific">Brachionus plicatilis</name>
    <name type="common">Marine rotifer</name>
    <name type="synonym">Brachionus muelleri</name>
    <dbReference type="NCBI Taxonomy" id="10195"/>
    <lineage>
        <taxon>Eukaryota</taxon>
        <taxon>Metazoa</taxon>
        <taxon>Spiralia</taxon>
        <taxon>Gnathifera</taxon>
        <taxon>Rotifera</taxon>
        <taxon>Eurotatoria</taxon>
        <taxon>Monogononta</taxon>
        <taxon>Pseudotrocha</taxon>
        <taxon>Ploima</taxon>
        <taxon>Brachionidae</taxon>
        <taxon>Brachionus</taxon>
    </lineage>
</organism>
<evidence type="ECO:0000313" key="2">
    <source>
        <dbReference type="Proteomes" id="UP000276133"/>
    </source>
</evidence>
<dbReference type="AlphaFoldDB" id="A0A3M7SSX9"/>
<name>A0A3M7SSX9_BRAPC</name>
<accession>A0A3M7SSX9</accession>
<protein>
    <submittedName>
        <fullName evidence="1">Uncharacterized protein</fullName>
    </submittedName>
</protein>
<dbReference type="EMBL" id="REGN01000809">
    <property type="protein sequence ID" value="RNA38893.1"/>
    <property type="molecule type" value="Genomic_DNA"/>
</dbReference>
<proteinExistence type="predicted"/>
<keyword evidence="2" id="KW-1185">Reference proteome</keyword>
<sequence length="88" mass="10827">MYGTDYQTNLLIRKETIINSYNLNSFSNFFEFDFKLILNIQNEFHSIIKQLLKKHKKKQEQEEEEKDNCNINYDLKMNLKIIFWMKLN</sequence>
<reference evidence="1 2" key="1">
    <citation type="journal article" date="2018" name="Sci. Rep.">
        <title>Genomic signatures of local adaptation to the degree of environmental predictability in rotifers.</title>
        <authorList>
            <person name="Franch-Gras L."/>
            <person name="Hahn C."/>
            <person name="Garcia-Roger E.M."/>
            <person name="Carmona M.J."/>
            <person name="Serra M."/>
            <person name="Gomez A."/>
        </authorList>
    </citation>
    <scope>NUCLEOTIDE SEQUENCE [LARGE SCALE GENOMIC DNA]</scope>
    <source>
        <strain evidence="1">HYR1</strain>
    </source>
</reference>
<comment type="caution">
    <text evidence="1">The sequence shown here is derived from an EMBL/GenBank/DDBJ whole genome shotgun (WGS) entry which is preliminary data.</text>
</comment>
<gene>
    <name evidence="1" type="ORF">BpHYR1_032791</name>
</gene>
<evidence type="ECO:0000313" key="1">
    <source>
        <dbReference type="EMBL" id="RNA38893.1"/>
    </source>
</evidence>